<organism evidence="8">
    <name type="scientific">Spongospora subterranea</name>
    <dbReference type="NCBI Taxonomy" id="70186"/>
    <lineage>
        <taxon>Eukaryota</taxon>
        <taxon>Sar</taxon>
        <taxon>Rhizaria</taxon>
        <taxon>Endomyxa</taxon>
        <taxon>Phytomyxea</taxon>
        <taxon>Plasmodiophorida</taxon>
        <taxon>Plasmodiophoridae</taxon>
        <taxon>Spongospora</taxon>
    </lineage>
</organism>
<keyword evidence="4" id="KW-0808">Transferase</keyword>
<comment type="function">
    <text evidence="1">Catalyzes the last step of tRNA splicing, the transfer of the splice junction 2'-phosphate from ligated tRNA to NAD to produce ADP-ribose 1''-2'' cyclic phosphate.</text>
</comment>
<dbReference type="Pfam" id="PF01885">
    <property type="entry name" value="PTS_2-RNA"/>
    <property type="match status" value="1"/>
</dbReference>
<comment type="similarity">
    <text evidence="2">Belongs to the KptA/TPT1 family.</text>
</comment>
<comment type="catalytic activity">
    <reaction evidence="6">
        <text>2'-phospho-[ligated tRNA] + NAD(+) = mature tRNA + ADP-alpha-D-ribose 1'',2''-cyclic phosphate + nicotinamide</text>
        <dbReference type="Rhea" id="RHEA:23324"/>
        <dbReference type="Rhea" id="RHEA-COMP:11106"/>
        <dbReference type="Rhea" id="RHEA-COMP:11107"/>
        <dbReference type="ChEBI" id="CHEBI:17154"/>
        <dbReference type="ChEBI" id="CHEBI:57540"/>
        <dbReference type="ChEBI" id="CHEBI:76596"/>
        <dbReference type="ChEBI" id="CHEBI:82883"/>
        <dbReference type="ChEBI" id="CHEBI:85027"/>
        <dbReference type="EC" id="2.7.1.160"/>
    </reaction>
</comment>
<dbReference type="EC" id="2.7.1.160" evidence="3"/>
<proteinExistence type="inferred from homology"/>
<feature type="region of interest" description="Disordered" evidence="7">
    <location>
        <begin position="1"/>
        <end position="30"/>
    </location>
</feature>
<dbReference type="PANTHER" id="PTHR12684">
    <property type="entry name" value="PUTATIVE PHOSPHOTRANSFERASE"/>
    <property type="match status" value="1"/>
</dbReference>
<dbReference type="GO" id="GO:0000215">
    <property type="term" value="F:tRNA 2'-phosphotransferase activity"/>
    <property type="evidence" value="ECO:0007669"/>
    <property type="project" value="UniProtKB-EC"/>
</dbReference>
<keyword evidence="5" id="KW-0520">NAD</keyword>
<evidence type="ECO:0000256" key="6">
    <source>
        <dbReference type="ARBA" id="ARBA00047949"/>
    </source>
</evidence>
<sequence length="258" mass="29071">GNWRQRRTATLNKNRRGVRDGNRSTITNGGQAVSCRPMKDRANHGQLSRFLSKVLRHDAVRMGLRLRSDGFVRVEEILSHPSAKKYSQSSREVIFQIVDNDAKTRFALREEDGELWIRCNQGHSIPDILSDDELLVPITDPALYPIIVHGTYSRCIQSIMESGLSSMARQHVHCIAWRPELLHTRTRALAGIRSSCEILIHIDMRSAMLDGNQFYISANQVILTSGPISPSHFIDIYEIGEDGAMKSMKSAMGLVHQP</sequence>
<feature type="non-terminal residue" evidence="8">
    <location>
        <position position="1"/>
    </location>
</feature>
<dbReference type="PANTHER" id="PTHR12684:SF2">
    <property type="entry name" value="TRNA 2'-PHOSPHOTRANSFERASE 1"/>
    <property type="match status" value="1"/>
</dbReference>
<evidence type="ECO:0000256" key="5">
    <source>
        <dbReference type="ARBA" id="ARBA00023027"/>
    </source>
</evidence>
<dbReference type="SUPFAM" id="SSF56399">
    <property type="entry name" value="ADP-ribosylation"/>
    <property type="match status" value="1"/>
</dbReference>
<protein>
    <recommendedName>
        <fullName evidence="3">2'-phosphotransferase</fullName>
        <ecNumber evidence="3">2.7.1.160</ecNumber>
    </recommendedName>
</protein>
<dbReference type="Gene3D" id="3.20.170.30">
    <property type="match status" value="1"/>
</dbReference>
<reference evidence="8" key="1">
    <citation type="submission" date="2015-04" db="EMBL/GenBank/DDBJ databases">
        <title>The genome sequence of the plant pathogenic Rhizarian Plasmodiophora brassicae reveals insights in its biotrophic life cycle and the origin of chitin synthesis.</title>
        <authorList>
            <person name="Schwelm A."/>
            <person name="Fogelqvist J."/>
            <person name="Knaust A."/>
            <person name="Julke S."/>
            <person name="Lilja T."/>
            <person name="Dhandapani V."/>
            <person name="Bonilla-Rosso G."/>
            <person name="Karlsson M."/>
            <person name="Shevchenko A."/>
            <person name="Choi S.R."/>
            <person name="Kim H.G."/>
            <person name="Park J.Y."/>
            <person name="Lim Y.P."/>
            <person name="Ludwig-Muller J."/>
            <person name="Dixelius C."/>
        </authorList>
    </citation>
    <scope>NUCLEOTIDE SEQUENCE</scope>
    <source>
        <tissue evidence="8">Potato root galls</tissue>
    </source>
</reference>
<dbReference type="GO" id="GO:0006388">
    <property type="term" value="P:tRNA splicing, via endonucleolytic cleavage and ligation"/>
    <property type="evidence" value="ECO:0007669"/>
    <property type="project" value="TreeGrafter"/>
</dbReference>
<dbReference type="AlphaFoldDB" id="A0A0H5RMJ8"/>
<evidence type="ECO:0000313" key="8">
    <source>
        <dbReference type="EMBL" id="CRZ09944.1"/>
    </source>
</evidence>
<evidence type="ECO:0000256" key="1">
    <source>
        <dbReference type="ARBA" id="ARBA00003343"/>
    </source>
</evidence>
<evidence type="ECO:0000256" key="7">
    <source>
        <dbReference type="SAM" id="MobiDB-lite"/>
    </source>
</evidence>
<dbReference type="EMBL" id="HACM01009502">
    <property type="protein sequence ID" value="CRZ09944.1"/>
    <property type="molecule type" value="Transcribed_RNA"/>
</dbReference>
<dbReference type="InterPro" id="IPR042081">
    <property type="entry name" value="RNA_2'-PTrans_C"/>
</dbReference>
<dbReference type="InterPro" id="IPR002745">
    <property type="entry name" value="Ptrans_KptA/Tpt1"/>
</dbReference>
<evidence type="ECO:0000256" key="2">
    <source>
        <dbReference type="ARBA" id="ARBA00009836"/>
    </source>
</evidence>
<dbReference type="InterPro" id="IPR042080">
    <property type="entry name" value="RNA_2'-PTrans_N"/>
</dbReference>
<evidence type="ECO:0000256" key="4">
    <source>
        <dbReference type="ARBA" id="ARBA00022679"/>
    </source>
</evidence>
<accession>A0A0H5RMJ8</accession>
<dbReference type="Gene3D" id="1.10.10.970">
    <property type="entry name" value="RNA 2'-phosphotransferase, Tpt1/KptA family, N-terminal domain"/>
    <property type="match status" value="1"/>
</dbReference>
<name>A0A0H5RMJ8_9EUKA</name>
<evidence type="ECO:0000256" key="3">
    <source>
        <dbReference type="ARBA" id="ARBA00012007"/>
    </source>
</evidence>